<gene>
    <name evidence="5" type="ORF">CCH79_00003924</name>
</gene>
<organism evidence="5 6">
    <name type="scientific">Gambusia affinis</name>
    <name type="common">Western mosquitofish</name>
    <name type="synonym">Heterandria affinis</name>
    <dbReference type="NCBI Taxonomy" id="33528"/>
    <lineage>
        <taxon>Eukaryota</taxon>
        <taxon>Metazoa</taxon>
        <taxon>Chordata</taxon>
        <taxon>Craniata</taxon>
        <taxon>Vertebrata</taxon>
        <taxon>Euteleostomi</taxon>
        <taxon>Actinopterygii</taxon>
        <taxon>Neopterygii</taxon>
        <taxon>Teleostei</taxon>
        <taxon>Neoteleostei</taxon>
        <taxon>Acanthomorphata</taxon>
        <taxon>Ovalentaria</taxon>
        <taxon>Atherinomorphae</taxon>
        <taxon>Cyprinodontiformes</taxon>
        <taxon>Poeciliidae</taxon>
        <taxon>Poeciliinae</taxon>
        <taxon>Gambusia</taxon>
    </lineage>
</organism>
<dbReference type="Proteomes" id="UP000250572">
    <property type="component" value="Unassembled WGS sequence"/>
</dbReference>
<feature type="compositionally biased region" description="Basic and acidic residues" evidence="3">
    <location>
        <begin position="275"/>
        <end position="289"/>
    </location>
</feature>
<dbReference type="EMBL" id="NHOQ01001971">
    <property type="protein sequence ID" value="PWA20254.1"/>
    <property type="molecule type" value="Genomic_DNA"/>
</dbReference>
<evidence type="ECO:0000256" key="2">
    <source>
        <dbReference type="SAM" id="Coils"/>
    </source>
</evidence>
<reference evidence="5 6" key="1">
    <citation type="journal article" date="2018" name="G3 (Bethesda)">
        <title>A High-Quality Reference Genome for the Invasive Mosquitofish Gambusia affinis Using a Chicago Library.</title>
        <authorList>
            <person name="Hoffberg S.L."/>
            <person name="Troendle N.J."/>
            <person name="Glenn T.C."/>
            <person name="Mahmud O."/>
            <person name="Louha S."/>
            <person name="Chalopin D."/>
            <person name="Bennetzen J.L."/>
            <person name="Mauricio R."/>
        </authorList>
    </citation>
    <scope>NUCLEOTIDE SEQUENCE [LARGE SCALE GENOMIC DNA]</scope>
    <source>
        <strain evidence="5">NE01/NJP1002.9</strain>
        <tissue evidence="5">Muscle</tissue>
    </source>
</reference>
<feature type="compositionally biased region" description="Basic and acidic residues" evidence="3">
    <location>
        <begin position="218"/>
        <end position="227"/>
    </location>
</feature>
<evidence type="ECO:0000256" key="3">
    <source>
        <dbReference type="SAM" id="MobiDB-lite"/>
    </source>
</evidence>
<keyword evidence="6" id="KW-1185">Reference proteome</keyword>
<dbReference type="GO" id="GO:0035332">
    <property type="term" value="P:positive regulation of hippo signaling"/>
    <property type="evidence" value="ECO:0007669"/>
    <property type="project" value="TreeGrafter"/>
</dbReference>
<dbReference type="GO" id="GO:0005886">
    <property type="term" value="C:plasma membrane"/>
    <property type="evidence" value="ECO:0007669"/>
    <property type="project" value="TreeGrafter"/>
</dbReference>
<feature type="compositionally biased region" description="Polar residues" evidence="3">
    <location>
        <begin position="198"/>
        <end position="212"/>
    </location>
</feature>
<dbReference type="PANTHER" id="PTHR13103">
    <property type="entry name" value="SCHWANNOMIN INTERACTING PROTEIN 1"/>
    <property type="match status" value="1"/>
</dbReference>
<dbReference type="GO" id="GO:0030054">
    <property type="term" value="C:cell junction"/>
    <property type="evidence" value="ECO:0007669"/>
    <property type="project" value="TreeGrafter"/>
</dbReference>
<evidence type="ECO:0000259" key="4">
    <source>
        <dbReference type="Pfam" id="PF10148"/>
    </source>
</evidence>
<accession>A0A315VBY4</accession>
<name>A0A315VBY4_GAMAF</name>
<proteinExistence type="predicted"/>
<evidence type="ECO:0000313" key="6">
    <source>
        <dbReference type="Proteomes" id="UP000250572"/>
    </source>
</evidence>
<dbReference type="InterPro" id="IPR039045">
    <property type="entry name" value="SCHIP_1"/>
</dbReference>
<comment type="caution">
    <text evidence="5">The sequence shown here is derived from an EMBL/GenBank/DDBJ whole genome shotgun (WGS) entry which is preliminary data.</text>
</comment>
<feature type="compositionally biased region" description="Acidic residues" evidence="3">
    <location>
        <begin position="310"/>
        <end position="321"/>
    </location>
</feature>
<dbReference type="AlphaFoldDB" id="A0A315VBY4"/>
<feature type="region of interest" description="Disordered" evidence="3">
    <location>
        <begin position="274"/>
        <end position="321"/>
    </location>
</feature>
<sequence>MDGGDDVISQASVIYLSDDYKETPLSPPTGTASDVFDWSLRDYRKNLTTCRIRSTLNSDSCRLETEVNQPVFDLRFTMQAFVGPPRQTTGNLPGGSSLSAGQFFIRKHKGAAAVRSTLRSSGVCVCAESVFSTLLWSGIMVILSLEMEPSDNGCVHLSGEVNNEDGGKELRDGVGERKKSLLNDLHRSHRHSSRADASWQQIQGRAAANNNPSRRDRRPAQKNERESIRQKLALGSFFDDGPGIYTSCSKSGKPSLSSRLQSGMNLQICFVNDSGSDKDSDADDSKTETSLDTPLSPMSKQSSSYSDRDTTEDDSESLEDMDFLSRQKKLQAEAKLALAMAKPMAKMQVEVEKQNRKKSPVADLLPHMPHISECLMKRSLKPTDLRDMTLGQLQVIVNDLHSQIESLNEELVQLLLIRDELHMEQDAMLVDIEDLTRHAESQQKHLAERTLSK</sequence>
<feature type="region of interest" description="Disordered" evidence="3">
    <location>
        <begin position="186"/>
        <end position="227"/>
    </location>
</feature>
<feature type="domain" description="Schwannomin interacting protein 1 C-terminal" evidence="4">
    <location>
        <begin position="221"/>
        <end position="449"/>
    </location>
</feature>
<feature type="coiled-coil region" evidence="2">
    <location>
        <begin position="390"/>
        <end position="424"/>
    </location>
</feature>
<evidence type="ECO:0000313" key="5">
    <source>
        <dbReference type="EMBL" id="PWA20254.1"/>
    </source>
</evidence>
<dbReference type="PANTHER" id="PTHR13103:SF2">
    <property type="entry name" value="IQCJ-SCHIP1 READTHROUGH TRANSCRIPT PROTEIN-RELATED"/>
    <property type="match status" value="1"/>
</dbReference>
<dbReference type="InterPro" id="IPR015649">
    <property type="entry name" value="SCHIP_1_C"/>
</dbReference>
<evidence type="ECO:0000256" key="1">
    <source>
        <dbReference type="ARBA" id="ARBA00023054"/>
    </source>
</evidence>
<dbReference type="Pfam" id="PF10148">
    <property type="entry name" value="SCHIP-1_C"/>
    <property type="match status" value="1"/>
</dbReference>
<keyword evidence="1 2" id="KW-0175">Coiled coil</keyword>
<protein>
    <recommendedName>
        <fullName evidence="4">Schwannomin interacting protein 1 C-terminal domain-containing protein</fullName>
    </recommendedName>
</protein>
<feature type="compositionally biased region" description="Polar residues" evidence="3">
    <location>
        <begin position="290"/>
        <end position="301"/>
    </location>
</feature>